<dbReference type="eggNOG" id="COG0779">
    <property type="taxonomic scope" value="Bacteria"/>
</dbReference>
<keyword evidence="2 3" id="KW-0690">Ribosome biogenesis</keyword>
<reference evidence="5 6" key="1">
    <citation type="journal article" date="2012" name="Stand. Genomic Sci.">
        <title>Genome sequence of the halotolerant bacterium Corynebacterium halotolerans type strain YIM 70093(T) (= DSM 44683(T)).</title>
        <authorList>
            <person name="Ruckert C."/>
            <person name="Albersmeier A."/>
            <person name="Al-Dilaimi A."/>
            <person name="Niehaus K."/>
            <person name="Szczepanowski R."/>
            <person name="Kalinowski J."/>
        </authorList>
    </citation>
    <scope>NUCLEOTIDE SEQUENCE [LARGE SCALE GENOMIC DNA]</scope>
    <source>
        <strain evidence="5">YIM 70093</strain>
    </source>
</reference>
<feature type="domain" description="Ribosome maturation factor RimP N-terminal" evidence="4">
    <location>
        <begin position="15"/>
        <end position="92"/>
    </location>
</feature>
<accession>M1P7T5</accession>
<keyword evidence="1 3" id="KW-0963">Cytoplasm</keyword>
<gene>
    <name evidence="3" type="primary">rimP</name>
    <name evidence="5" type="ORF">A605_08645</name>
</gene>
<proteinExistence type="inferred from homology"/>
<comment type="subcellular location">
    <subcellularLocation>
        <location evidence="3">Cytoplasm</location>
    </subcellularLocation>
</comment>
<organism evidence="5 6">
    <name type="scientific">Corynebacterium halotolerans YIM 70093 = DSM 44683</name>
    <dbReference type="NCBI Taxonomy" id="1121362"/>
    <lineage>
        <taxon>Bacteria</taxon>
        <taxon>Bacillati</taxon>
        <taxon>Actinomycetota</taxon>
        <taxon>Actinomycetes</taxon>
        <taxon>Mycobacteriales</taxon>
        <taxon>Corynebacteriaceae</taxon>
        <taxon>Corynebacterium</taxon>
    </lineage>
</organism>
<name>M1P7T5_9CORY</name>
<dbReference type="InterPro" id="IPR035956">
    <property type="entry name" value="RimP_N_sf"/>
</dbReference>
<evidence type="ECO:0000313" key="6">
    <source>
        <dbReference type="Proteomes" id="UP000011723"/>
    </source>
</evidence>
<dbReference type="InterPro" id="IPR003728">
    <property type="entry name" value="Ribosome_maturation_RimP"/>
</dbReference>
<dbReference type="HAMAP" id="MF_01077">
    <property type="entry name" value="RimP"/>
    <property type="match status" value="1"/>
</dbReference>
<dbReference type="STRING" id="1121362.A605_08645"/>
<dbReference type="GO" id="GO:0000028">
    <property type="term" value="P:ribosomal small subunit assembly"/>
    <property type="evidence" value="ECO:0007669"/>
    <property type="project" value="TreeGrafter"/>
</dbReference>
<comment type="function">
    <text evidence="3">Required for maturation of 30S ribosomal subunits.</text>
</comment>
<evidence type="ECO:0000259" key="4">
    <source>
        <dbReference type="Pfam" id="PF02576"/>
    </source>
</evidence>
<dbReference type="Pfam" id="PF02576">
    <property type="entry name" value="RimP_N"/>
    <property type="match status" value="1"/>
</dbReference>
<keyword evidence="6" id="KW-1185">Reference proteome</keyword>
<sequence>MERMAFPGVDELTDLITPATSSHGLDIEGIKITRAGRKSVVAIKLDADARPDLDLLELVSQEISTLLDAAEERGEANFGAGYTLEVSTPGVDLPLTAPRHWRRNRHRLVQLTEDGQKSQWRIGALNEEQTAVILVTTRKKDLVVRELEFTNPVHAVVEVEFAKPPAAETELTGLEYDTAIQWREDNK</sequence>
<dbReference type="NCBIfam" id="NF000930">
    <property type="entry name" value="PRK00092.2-2"/>
    <property type="match status" value="1"/>
</dbReference>
<dbReference type="PANTHER" id="PTHR33867:SF1">
    <property type="entry name" value="RIBOSOME MATURATION FACTOR RIMP"/>
    <property type="match status" value="1"/>
</dbReference>
<dbReference type="AlphaFoldDB" id="M1P7T5"/>
<comment type="similarity">
    <text evidence="3">Belongs to the RimP family.</text>
</comment>
<evidence type="ECO:0000256" key="2">
    <source>
        <dbReference type="ARBA" id="ARBA00022517"/>
    </source>
</evidence>
<evidence type="ECO:0000313" key="5">
    <source>
        <dbReference type="EMBL" id="AGF72731.1"/>
    </source>
</evidence>
<evidence type="ECO:0000256" key="1">
    <source>
        <dbReference type="ARBA" id="ARBA00022490"/>
    </source>
</evidence>
<dbReference type="PANTHER" id="PTHR33867">
    <property type="entry name" value="RIBOSOME MATURATION FACTOR RIMP"/>
    <property type="match status" value="1"/>
</dbReference>
<evidence type="ECO:0000256" key="3">
    <source>
        <dbReference type="HAMAP-Rule" id="MF_01077"/>
    </source>
</evidence>
<dbReference type="GO" id="GO:0006412">
    <property type="term" value="P:translation"/>
    <property type="evidence" value="ECO:0007669"/>
    <property type="project" value="TreeGrafter"/>
</dbReference>
<dbReference type="HOGENOM" id="CLU_070525_3_0_11"/>
<dbReference type="EMBL" id="CP003697">
    <property type="protein sequence ID" value="AGF72731.1"/>
    <property type="molecule type" value="Genomic_DNA"/>
</dbReference>
<dbReference type="Gene3D" id="3.30.300.70">
    <property type="entry name" value="RimP-like superfamily, N-terminal"/>
    <property type="match status" value="1"/>
</dbReference>
<dbReference type="GO" id="GO:0005829">
    <property type="term" value="C:cytosol"/>
    <property type="evidence" value="ECO:0007669"/>
    <property type="project" value="TreeGrafter"/>
</dbReference>
<dbReference type="InterPro" id="IPR028989">
    <property type="entry name" value="RimP_N"/>
</dbReference>
<protein>
    <recommendedName>
        <fullName evidence="3">Ribosome maturation factor RimP</fullName>
    </recommendedName>
</protein>
<dbReference type="KEGG" id="chn:A605_08645"/>
<dbReference type="SUPFAM" id="SSF75420">
    <property type="entry name" value="YhbC-like, N-terminal domain"/>
    <property type="match status" value="1"/>
</dbReference>
<dbReference type="Proteomes" id="UP000011723">
    <property type="component" value="Chromosome"/>
</dbReference>
<dbReference type="PATRIC" id="fig|1121362.3.peg.1746"/>